<dbReference type="InterPro" id="IPR029068">
    <property type="entry name" value="Glyas_Bleomycin-R_OHBP_Dase"/>
</dbReference>
<feature type="domain" description="VOC" evidence="1">
    <location>
        <begin position="1"/>
        <end position="122"/>
    </location>
</feature>
<dbReference type="PROSITE" id="PS51819">
    <property type="entry name" value="VOC"/>
    <property type="match status" value="1"/>
</dbReference>
<dbReference type="Proteomes" id="UP000549052">
    <property type="component" value="Unassembled WGS sequence"/>
</dbReference>
<dbReference type="RefSeq" id="WP_246711624.1">
    <property type="nucleotide sequence ID" value="NZ_JACGXN010000001.1"/>
</dbReference>
<dbReference type="Gene3D" id="3.30.720.120">
    <property type="match status" value="1"/>
</dbReference>
<dbReference type="PANTHER" id="PTHR34109:SF1">
    <property type="entry name" value="VOC DOMAIN-CONTAINING PROTEIN"/>
    <property type="match status" value="1"/>
</dbReference>
<gene>
    <name evidence="2" type="ORF">FHW16_001107</name>
</gene>
<dbReference type="InterPro" id="IPR004360">
    <property type="entry name" value="Glyas_Fos-R_dOase_dom"/>
</dbReference>
<name>A0A839EGK2_9HYPH</name>
<comment type="caution">
    <text evidence="2">The sequence shown here is derived from an EMBL/GenBank/DDBJ whole genome shotgun (WGS) entry which is preliminary data.</text>
</comment>
<dbReference type="PANTHER" id="PTHR34109">
    <property type="entry name" value="BNAUNNG04460D PROTEIN-RELATED"/>
    <property type="match status" value="1"/>
</dbReference>
<dbReference type="Gene3D" id="3.30.720.110">
    <property type="match status" value="1"/>
</dbReference>
<evidence type="ECO:0000313" key="2">
    <source>
        <dbReference type="EMBL" id="MBA8877425.1"/>
    </source>
</evidence>
<dbReference type="AlphaFoldDB" id="A0A839EGK2"/>
<keyword evidence="3" id="KW-1185">Reference proteome</keyword>
<dbReference type="Pfam" id="PF00903">
    <property type="entry name" value="Glyoxalase"/>
    <property type="match status" value="1"/>
</dbReference>
<accession>A0A839EGK2</accession>
<sequence>MLSEKLFRRDGAAKVAEFYRHAFGATLVHMVPVDEKGRTMHIHLHINGSSIMLSDPYPEYGQPLQNPQGYSLQLVVDDIDTRWKRALDAGAEVVMPVELMFWGDRPGQLRDPFGVIWAMNAPAT</sequence>
<dbReference type="SUPFAM" id="SSF54593">
    <property type="entry name" value="Glyoxalase/Bleomycin resistance protein/Dihydroxybiphenyl dioxygenase"/>
    <property type="match status" value="1"/>
</dbReference>
<evidence type="ECO:0000313" key="3">
    <source>
        <dbReference type="Proteomes" id="UP000549052"/>
    </source>
</evidence>
<proteinExistence type="predicted"/>
<dbReference type="EMBL" id="JACGXN010000001">
    <property type="protein sequence ID" value="MBA8877425.1"/>
    <property type="molecule type" value="Genomic_DNA"/>
</dbReference>
<protein>
    <submittedName>
        <fullName evidence="2">Putative glyoxalase superfamily protein PhnB</fullName>
    </submittedName>
</protein>
<reference evidence="2 3" key="1">
    <citation type="submission" date="2020-07" db="EMBL/GenBank/DDBJ databases">
        <title>Genomic Encyclopedia of Type Strains, Phase IV (KMG-V): Genome sequencing to study the core and pangenomes of soil and plant-associated prokaryotes.</title>
        <authorList>
            <person name="Whitman W."/>
        </authorList>
    </citation>
    <scope>NUCLEOTIDE SEQUENCE [LARGE SCALE GENOMIC DNA]</scope>
    <source>
        <strain evidence="2 3">AN3</strain>
    </source>
</reference>
<dbReference type="CDD" id="cd07246">
    <property type="entry name" value="VOC_like"/>
    <property type="match status" value="1"/>
</dbReference>
<dbReference type="InterPro" id="IPR037523">
    <property type="entry name" value="VOC_core"/>
</dbReference>
<evidence type="ECO:0000259" key="1">
    <source>
        <dbReference type="PROSITE" id="PS51819"/>
    </source>
</evidence>
<organism evidence="2 3">
    <name type="scientific">Phyllobacterium myrsinacearum</name>
    <dbReference type="NCBI Taxonomy" id="28101"/>
    <lineage>
        <taxon>Bacteria</taxon>
        <taxon>Pseudomonadati</taxon>
        <taxon>Pseudomonadota</taxon>
        <taxon>Alphaproteobacteria</taxon>
        <taxon>Hyphomicrobiales</taxon>
        <taxon>Phyllobacteriaceae</taxon>
        <taxon>Phyllobacterium</taxon>
    </lineage>
</organism>